<evidence type="ECO:0000313" key="2">
    <source>
        <dbReference type="EMBL" id="KAG2499158.1"/>
    </source>
</evidence>
<reference evidence="2" key="1">
    <citation type="journal article" date="2020" name="bioRxiv">
        <title>Comparative genomics of Chlamydomonas.</title>
        <authorList>
            <person name="Craig R.J."/>
            <person name="Hasan A.R."/>
            <person name="Ness R.W."/>
            <person name="Keightley P.D."/>
        </authorList>
    </citation>
    <scope>NUCLEOTIDE SEQUENCE</scope>
    <source>
        <strain evidence="2">CCAP 11/70</strain>
    </source>
</reference>
<accession>A0A835YAL3</accession>
<protein>
    <submittedName>
        <fullName evidence="2">Uncharacterized protein</fullName>
    </submittedName>
</protein>
<gene>
    <name evidence="2" type="ORF">HYH03_002739</name>
</gene>
<dbReference type="Proteomes" id="UP000612055">
    <property type="component" value="Unassembled WGS sequence"/>
</dbReference>
<dbReference type="AlphaFoldDB" id="A0A835YAL3"/>
<proteinExistence type="predicted"/>
<dbReference type="EMBL" id="JAEHOE010000007">
    <property type="protein sequence ID" value="KAG2499158.1"/>
    <property type="molecule type" value="Genomic_DNA"/>
</dbReference>
<organism evidence="2 3">
    <name type="scientific">Edaphochlamys debaryana</name>
    <dbReference type="NCBI Taxonomy" id="47281"/>
    <lineage>
        <taxon>Eukaryota</taxon>
        <taxon>Viridiplantae</taxon>
        <taxon>Chlorophyta</taxon>
        <taxon>core chlorophytes</taxon>
        <taxon>Chlorophyceae</taxon>
        <taxon>CS clade</taxon>
        <taxon>Chlamydomonadales</taxon>
        <taxon>Chlamydomonadales incertae sedis</taxon>
        <taxon>Edaphochlamys</taxon>
    </lineage>
</organism>
<keyword evidence="3" id="KW-1185">Reference proteome</keyword>
<dbReference type="OrthoDB" id="537389at2759"/>
<feature type="compositionally biased region" description="Low complexity" evidence="1">
    <location>
        <begin position="18"/>
        <end position="34"/>
    </location>
</feature>
<sequence length="181" mass="18869">MGASSDVPGTGAGEEDAMASAPSPSRAADSAAPSTIAALNDEVSAASARVAALRQRVTQGVVTAVAAQAEALRPALRGGEMTLSTPSKADRRRSMELDEMPPSAALRLHEQLMQATDKLPALRARMDEVTRRMTNVLRAIEEQRAFSKAAPTPLRSITPLKRAAEEGQGGVVGIIARAACQ</sequence>
<feature type="region of interest" description="Disordered" evidence="1">
    <location>
        <begin position="1"/>
        <end position="34"/>
    </location>
</feature>
<evidence type="ECO:0000313" key="3">
    <source>
        <dbReference type="Proteomes" id="UP000612055"/>
    </source>
</evidence>
<name>A0A835YAL3_9CHLO</name>
<comment type="caution">
    <text evidence="2">The sequence shown here is derived from an EMBL/GenBank/DDBJ whole genome shotgun (WGS) entry which is preliminary data.</text>
</comment>
<evidence type="ECO:0000256" key="1">
    <source>
        <dbReference type="SAM" id="MobiDB-lite"/>
    </source>
</evidence>